<evidence type="ECO:0000256" key="3">
    <source>
        <dbReference type="ARBA" id="ARBA00010088"/>
    </source>
</evidence>
<feature type="active site" evidence="12">
    <location>
        <position position="286"/>
    </location>
</feature>
<protein>
    <recommendedName>
        <fullName evidence="5 11">Proline iminopeptidase</fullName>
        <shortName evidence="11">PIP</shortName>
        <ecNumber evidence="4 11">3.4.11.5</ecNumber>
    </recommendedName>
    <alternativeName>
        <fullName evidence="10 11">Prolyl aminopeptidase</fullName>
    </alternativeName>
</protein>
<dbReference type="GO" id="GO:0005737">
    <property type="term" value="C:cytoplasm"/>
    <property type="evidence" value="ECO:0007669"/>
    <property type="project" value="UniProtKB-SubCell"/>
</dbReference>
<evidence type="ECO:0000259" key="14">
    <source>
        <dbReference type="Pfam" id="PF00561"/>
    </source>
</evidence>
<evidence type="ECO:0000313" key="16">
    <source>
        <dbReference type="Proteomes" id="UP000005952"/>
    </source>
</evidence>
<evidence type="ECO:0000256" key="4">
    <source>
        <dbReference type="ARBA" id="ARBA00012568"/>
    </source>
</evidence>
<keyword evidence="16" id="KW-1185">Reference proteome</keyword>
<keyword evidence="6 11" id="KW-0031">Aminopeptidase</keyword>
<dbReference type="PIRSF" id="PIRSF006431">
    <property type="entry name" value="Pept_S33"/>
    <property type="match status" value="1"/>
</dbReference>
<evidence type="ECO:0000256" key="12">
    <source>
        <dbReference type="PIRSR" id="PIRSR006431-1"/>
    </source>
</evidence>
<evidence type="ECO:0000256" key="10">
    <source>
        <dbReference type="ARBA" id="ARBA00029605"/>
    </source>
</evidence>
<dbReference type="Gene3D" id="3.40.50.1820">
    <property type="entry name" value="alpha/beta hydrolase"/>
    <property type="match status" value="1"/>
</dbReference>
<dbReference type="EMBL" id="CP005587">
    <property type="protein sequence ID" value="AGK58952.1"/>
    <property type="molecule type" value="Genomic_DNA"/>
</dbReference>
<dbReference type="KEGG" id="hdt:HYPDE_36403"/>
<accession>N0B9P1</accession>
<evidence type="ECO:0000256" key="5">
    <source>
        <dbReference type="ARBA" id="ARBA00021843"/>
    </source>
</evidence>
<evidence type="ECO:0000313" key="15">
    <source>
        <dbReference type="EMBL" id="AGK58952.1"/>
    </source>
</evidence>
<proteinExistence type="inferred from homology"/>
<dbReference type="Pfam" id="PF00561">
    <property type="entry name" value="Abhydrolase_1"/>
    <property type="match status" value="1"/>
</dbReference>
<dbReference type="eggNOG" id="COG0596">
    <property type="taxonomic scope" value="Bacteria"/>
</dbReference>
<keyword evidence="9 11" id="KW-0378">Hydrolase</keyword>
<name>N0B9P1_9HYPH</name>
<dbReference type="STRING" id="670307.HYPDE_36403"/>
<evidence type="ECO:0000256" key="6">
    <source>
        <dbReference type="ARBA" id="ARBA00022438"/>
    </source>
</evidence>
<comment type="subcellular location">
    <subcellularLocation>
        <location evidence="2 11">Cytoplasm</location>
    </subcellularLocation>
</comment>
<gene>
    <name evidence="15" type="ORF">HYPDE_36403</name>
</gene>
<dbReference type="InterPro" id="IPR005944">
    <property type="entry name" value="Pro_iminopeptidase"/>
</dbReference>
<dbReference type="InterPro" id="IPR029058">
    <property type="entry name" value="AB_hydrolase_fold"/>
</dbReference>
<dbReference type="InterPro" id="IPR000073">
    <property type="entry name" value="AB_hydrolase_1"/>
</dbReference>
<dbReference type="NCBIfam" id="TIGR01249">
    <property type="entry name" value="pro_imino_pep_1"/>
    <property type="match status" value="1"/>
</dbReference>
<evidence type="ECO:0000256" key="13">
    <source>
        <dbReference type="RuleBase" id="RU003421"/>
    </source>
</evidence>
<dbReference type="PRINTS" id="PR00793">
    <property type="entry name" value="PROAMNOPTASE"/>
</dbReference>
<comment type="similarity">
    <text evidence="3 11 13">Belongs to the peptidase S33 family.</text>
</comment>
<evidence type="ECO:0000256" key="8">
    <source>
        <dbReference type="ARBA" id="ARBA00022670"/>
    </source>
</evidence>
<dbReference type="Proteomes" id="UP000005952">
    <property type="component" value="Chromosome"/>
</dbReference>
<comment type="catalytic activity">
    <reaction evidence="1 11 13">
        <text>Release of N-terminal proline from a peptide.</text>
        <dbReference type="EC" id="3.4.11.5"/>
    </reaction>
</comment>
<feature type="active site" description="Proton donor" evidence="12">
    <location>
        <position position="314"/>
    </location>
</feature>
<dbReference type="GO" id="GO:0004177">
    <property type="term" value="F:aminopeptidase activity"/>
    <property type="evidence" value="ECO:0007669"/>
    <property type="project" value="UniProtKB-UniRule"/>
</dbReference>
<sequence>MRYVGAAILPAVKFRAQQTVMKTLPEAFRPFDARMLRVGDGHWIYVEEVGCKGGRPIAFLHGGPGSGSQHLHRTLFDPARDHVFLIDQRGAGRSHPYLSRNANTTAHLVGDLEIIREHFDIPKWLLVGGSWGSTLALAYAEKHAEHVAGLVLRAIFLGTAKEVEWAFLEGPKIFCPELYADFRDWLPAAERADVLQAYVNRLCNPDPEVHSLAALRWFAYERALSEMASTPAPLPVQVDEGTCLPPTPFVEAHYIRNDFFLEPDQLLRDARNLAGIPGRIVQGRYDLLCPPQTAHALAAAWPDARLDFIETAGHAMTEPGVMDAMCQAIAELNA</sequence>
<evidence type="ECO:0000256" key="1">
    <source>
        <dbReference type="ARBA" id="ARBA00001585"/>
    </source>
</evidence>
<keyword evidence="7 11" id="KW-0963">Cytoplasm</keyword>
<feature type="active site" description="Nucleophile" evidence="12">
    <location>
        <position position="130"/>
    </location>
</feature>
<feature type="domain" description="AB hydrolase-1" evidence="14">
    <location>
        <begin position="56"/>
        <end position="315"/>
    </location>
</feature>
<evidence type="ECO:0000256" key="7">
    <source>
        <dbReference type="ARBA" id="ARBA00022490"/>
    </source>
</evidence>
<evidence type="ECO:0000256" key="11">
    <source>
        <dbReference type="PIRNR" id="PIRNR006431"/>
    </source>
</evidence>
<organism evidence="15 16">
    <name type="scientific">Hyphomicrobium denitrificans 1NES1</name>
    <dbReference type="NCBI Taxonomy" id="670307"/>
    <lineage>
        <taxon>Bacteria</taxon>
        <taxon>Pseudomonadati</taxon>
        <taxon>Pseudomonadota</taxon>
        <taxon>Alphaproteobacteria</taxon>
        <taxon>Hyphomicrobiales</taxon>
        <taxon>Hyphomicrobiaceae</taxon>
        <taxon>Hyphomicrobium</taxon>
    </lineage>
</organism>
<dbReference type="InterPro" id="IPR002410">
    <property type="entry name" value="Peptidase_S33"/>
</dbReference>
<evidence type="ECO:0000256" key="9">
    <source>
        <dbReference type="ARBA" id="ARBA00022801"/>
    </source>
</evidence>
<dbReference type="EC" id="3.4.11.5" evidence="4 11"/>
<dbReference type="SUPFAM" id="SSF53474">
    <property type="entry name" value="alpha/beta-Hydrolases"/>
    <property type="match status" value="1"/>
</dbReference>
<reference evidence="15 16" key="1">
    <citation type="journal article" date="2013" name="Genome Announc.">
        <title>Genome sequences for three denitrifying bacterial strains isolated from a uranium- and nitrate-contaminated subsurface environment.</title>
        <authorList>
            <person name="Venkatramanan R."/>
            <person name="Prakash O."/>
            <person name="Woyke T."/>
            <person name="Chain P."/>
            <person name="Goodwin L.A."/>
            <person name="Watson D."/>
            <person name="Brooks S."/>
            <person name="Kostka J.E."/>
            <person name="Green S.J."/>
        </authorList>
    </citation>
    <scope>NUCLEOTIDE SEQUENCE [LARGE SCALE GENOMIC DNA]</scope>
    <source>
        <strain evidence="15 16">1NES1</strain>
    </source>
</reference>
<keyword evidence="8 11" id="KW-0645">Protease</keyword>
<dbReference type="PANTHER" id="PTHR43722:SF1">
    <property type="entry name" value="PROLINE IMINOPEPTIDASE"/>
    <property type="match status" value="1"/>
</dbReference>
<dbReference type="HOGENOM" id="CLU_043739_2_2_5"/>
<dbReference type="AlphaFoldDB" id="N0B9P1"/>
<evidence type="ECO:0000256" key="2">
    <source>
        <dbReference type="ARBA" id="ARBA00004496"/>
    </source>
</evidence>
<dbReference type="GO" id="GO:0006508">
    <property type="term" value="P:proteolysis"/>
    <property type="evidence" value="ECO:0007669"/>
    <property type="project" value="UniProtKB-KW"/>
</dbReference>
<dbReference type="PANTHER" id="PTHR43722">
    <property type="entry name" value="PROLINE IMINOPEPTIDASE"/>
    <property type="match status" value="1"/>
</dbReference>